<dbReference type="InterPro" id="IPR004046">
    <property type="entry name" value="GST_C"/>
</dbReference>
<protein>
    <submittedName>
        <fullName evidence="3">Glutathione S-transferase family protein</fullName>
    </submittedName>
</protein>
<accession>A0A418W6S8</accession>
<dbReference type="PROSITE" id="PS50404">
    <property type="entry name" value="GST_NTER"/>
    <property type="match status" value="1"/>
</dbReference>
<dbReference type="SFLD" id="SFLDG00358">
    <property type="entry name" value="Main_(cytGST)"/>
    <property type="match status" value="1"/>
</dbReference>
<dbReference type="InterPro" id="IPR004045">
    <property type="entry name" value="Glutathione_S-Trfase_N"/>
</dbReference>
<proteinExistence type="predicted"/>
<dbReference type="GO" id="GO:0006559">
    <property type="term" value="P:L-phenylalanine catabolic process"/>
    <property type="evidence" value="ECO:0007669"/>
    <property type="project" value="TreeGrafter"/>
</dbReference>
<evidence type="ECO:0000259" key="1">
    <source>
        <dbReference type="PROSITE" id="PS50404"/>
    </source>
</evidence>
<dbReference type="CDD" id="cd00299">
    <property type="entry name" value="GST_C_family"/>
    <property type="match status" value="1"/>
</dbReference>
<dbReference type="Gene3D" id="1.20.1050.10">
    <property type="match status" value="1"/>
</dbReference>
<dbReference type="Gene3D" id="3.40.30.10">
    <property type="entry name" value="Glutaredoxin"/>
    <property type="match status" value="1"/>
</dbReference>
<dbReference type="SUPFAM" id="SSF47616">
    <property type="entry name" value="GST C-terminal domain-like"/>
    <property type="match status" value="1"/>
</dbReference>
<dbReference type="InterPro" id="IPR010987">
    <property type="entry name" value="Glutathione-S-Trfase_C-like"/>
</dbReference>
<dbReference type="GO" id="GO:0006749">
    <property type="term" value="P:glutathione metabolic process"/>
    <property type="evidence" value="ECO:0007669"/>
    <property type="project" value="TreeGrafter"/>
</dbReference>
<sequence>MKIIGSFVSPYVRKVLACVALKGLDYEIDPITPFFGNDDFGRISPLRRIPVLIDGDLEICDSSVICAYLEEAYPGHPLLPADIRDRARARWLEEFADTRLGDIFIWGLFYQRVVHPAVWKEPGDDARVEKTLAEDVPSVLDYLEGQLPADAFLFGDIGLADIAIASFFRNAAYAGFTVDAAQWPRVASFLDRAFAHQALASLMPFENAQLGTSVGGRRQALLDAGATLTAESVGTREPRRGIMAL</sequence>
<feature type="domain" description="GST N-terminal" evidence="1">
    <location>
        <begin position="1"/>
        <end position="77"/>
    </location>
</feature>
<keyword evidence="3" id="KW-0808">Transferase</keyword>
<keyword evidence="4" id="KW-1185">Reference proteome</keyword>
<dbReference type="InterPro" id="IPR036282">
    <property type="entry name" value="Glutathione-S-Trfase_C_sf"/>
</dbReference>
<dbReference type="RefSeq" id="WP_119764620.1">
    <property type="nucleotide sequence ID" value="NZ_QYUM01000004.1"/>
</dbReference>
<dbReference type="EMBL" id="QYUM01000004">
    <property type="protein sequence ID" value="RJF85657.1"/>
    <property type="molecule type" value="Genomic_DNA"/>
</dbReference>
<dbReference type="Proteomes" id="UP000286100">
    <property type="component" value="Unassembled WGS sequence"/>
</dbReference>
<reference evidence="3 4" key="1">
    <citation type="submission" date="2018-09" db="EMBL/GenBank/DDBJ databases">
        <authorList>
            <person name="Zhu H."/>
        </authorList>
    </citation>
    <scope>NUCLEOTIDE SEQUENCE [LARGE SCALE GENOMIC DNA]</scope>
    <source>
        <strain evidence="3 4">K2R01-6</strain>
    </source>
</reference>
<dbReference type="PANTHER" id="PTHR42673:SF21">
    <property type="entry name" value="GLUTATHIONE S-TRANSFERASE YFCF"/>
    <property type="match status" value="1"/>
</dbReference>
<dbReference type="InterPro" id="IPR036249">
    <property type="entry name" value="Thioredoxin-like_sf"/>
</dbReference>
<dbReference type="SFLD" id="SFLDS00019">
    <property type="entry name" value="Glutathione_Transferase_(cytos"/>
    <property type="match status" value="1"/>
</dbReference>
<dbReference type="CDD" id="cd00570">
    <property type="entry name" value="GST_N_family"/>
    <property type="match status" value="1"/>
</dbReference>
<gene>
    <name evidence="3" type="ORF">D3876_17295</name>
</gene>
<name>A0A418W6S8_9SPHN</name>
<dbReference type="PANTHER" id="PTHR42673">
    <property type="entry name" value="MALEYLACETOACETATE ISOMERASE"/>
    <property type="match status" value="1"/>
</dbReference>
<comment type="caution">
    <text evidence="3">The sequence shown here is derived from an EMBL/GenBank/DDBJ whole genome shotgun (WGS) entry which is preliminary data.</text>
</comment>
<dbReference type="Pfam" id="PF00043">
    <property type="entry name" value="GST_C"/>
    <property type="match status" value="1"/>
</dbReference>
<dbReference type="SUPFAM" id="SSF52833">
    <property type="entry name" value="Thioredoxin-like"/>
    <property type="match status" value="1"/>
</dbReference>
<dbReference type="AlphaFoldDB" id="A0A418W6S8"/>
<organism evidence="3 4">
    <name type="scientific">Sphingomonas cavernae</name>
    <dbReference type="NCBI Taxonomy" id="2320861"/>
    <lineage>
        <taxon>Bacteria</taxon>
        <taxon>Pseudomonadati</taxon>
        <taxon>Pseudomonadota</taxon>
        <taxon>Alphaproteobacteria</taxon>
        <taxon>Sphingomonadales</taxon>
        <taxon>Sphingomonadaceae</taxon>
        <taxon>Sphingomonas</taxon>
    </lineage>
</organism>
<dbReference type="GO" id="GO:0004364">
    <property type="term" value="F:glutathione transferase activity"/>
    <property type="evidence" value="ECO:0007669"/>
    <property type="project" value="TreeGrafter"/>
</dbReference>
<dbReference type="InterPro" id="IPR040079">
    <property type="entry name" value="Glutathione_S-Trfase"/>
</dbReference>
<dbReference type="Pfam" id="PF13417">
    <property type="entry name" value="GST_N_3"/>
    <property type="match status" value="1"/>
</dbReference>
<evidence type="ECO:0000313" key="4">
    <source>
        <dbReference type="Proteomes" id="UP000286100"/>
    </source>
</evidence>
<evidence type="ECO:0000313" key="3">
    <source>
        <dbReference type="EMBL" id="RJF85657.1"/>
    </source>
</evidence>
<dbReference type="GO" id="GO:0016034">
    <property type="term" value="F:maleylacetoacetate isomerase activity"/>
    <property type="evidence" value="ECO:0007669"/>
    <property type="project" value="TreeGrafter"/>
</dbReference>
<evidence type="ECO:0000259" key="2">
    <source>
        <dbReference type="PROSITE" id="PS50405"/>
    </source>
</evidence>
<dbReference type="PROSITE" id="PS50405">
    <property type="entry name" value="GST_CTER"/>
    <property type="match status" value="1"/>
</dbReference>
<feature type="domain" description="GST C-terminal" evidence="2">
    <location>
        <begin position="82"/>
        <end position="214"/>
    </location>
</feature>
<dbReference type="OrthoDB" id="9795329at2"/>